<reference evidence="4" key="1">
    <citation type="journal article" date="2019" name="Int. J. Syst. Evol. Microbiol.">
        <title>The Global Catalogue of Microorganisms (GCM) 10K type strain sequencing project: providing services to taxonomists for standard genome sequencing and annotation.</title>
        <authorList>
            <consortium name="The Broad Institute Genomics Platform"/>
            <consortium name="The Broad Institute Genome Sequencing Center for Infectious Disease"/>
            <person name="Wu L."/>
            <person name="Ma J."/>
        </authorList>
    </citation>
    <scope>NUCLEOTIDE SEQUENCE [LARGE SCALE GENOMIC DNA]</scope>
    <source>
        <strain evidence="4">KCTC 42087</strain>
    </source>
</reference>
<dbReference type="Pfam" id="PF01636">
    <property type="entry name" value="APH"/>
    <property type="match status" value="1"/>
</dbReference>
<dbReference type="InterPro" id="IPR011009">
    <property type="entry name" value="Kinase-like_dom_sf"/>
</dbReference>
<dbReference type="EMBL" id="JBHSON010000004">
    <property type="protein sequence ID" value="MFC5744690.1"/>
    <property type="molecule type" value="Genomic_DNA"/>
</dbReference>
<comment type="caution">
    <text evidence="3">The sequence shown here is derived from an EMBL/GenBank/DDBJ whole genome shotgun (WGS) entry which is preliminary data.</text>
</comment>
<organism evidence="3 4">
    <name type="scientific">Actinomadura rugatobispora</name>
    <dbReference type="NCBI Taxonomy" id="1994"/>
    <lineage>
        <taxon>Bacteria</taxon>
        <taxon>Bacillati</taxon>
        <taxon>Actinomycetota</taxon>
        <taxon>Actinomycetes</taxon>
        <taxon>Streptosporangiales</taxon>
        <taxon>Thermomonosporaceae</taxon>
        <taxon>Actinomadura</taxon>
    </lineage>
</organism>
<feature type="compositionally biased region" description="Basic and acidic residues" evidence="1">
    <location>
        <begin position="29"/>
        <end position="38"/>
    </location>
</feature>
<feature type="domain" description="Aminoglycoside phosphotransferase" evidence="2">
    <location>
        <begin position="66"/>
        <end position="274"/>
    </location>
</feature>
<protein>
    <submittedName>
        <fullName evidence="3">Phosphotransferase</fullName>
    </submittedName>
</protein>
<dbReference type="RefSeq" id="WP_378280075.1">
    <property type="nucleotide sequence ID" value="NZ_JBHSON010000004.1"/>
</dbReference>
<dbReference type="Gene3D" id="3.90.1200.10">
    <property type="match status" value="1"/>
</dbReference>
<evidence type="ECO:0000256" key="1">
    <source>
        <dbReference type="SAM" id="MobiDB-lite"/>
    </source>
</evidence>
<accession>A0ABW0ZUU8</accession>
<evidence type="ECO:0000259" key="2">
    <source>
        <dbReference type="Pfam" id="PF01636"/>
    </source>
</evidence>
<dbReference type="PANTHER" id="PTHR21310">
    <property type="entry name" value="AMINOGLYCOSIDE PHOSPHOTRANSFERASE-RELATED-RELATED"/>
    <property type="match status" value="1"/>
</dbReference>
<name>A0ABW0ZUU8_9ACTN</name>
<proteinExistence type="predicted"/>
<gene>
    <name evidence="3" type="ORF">ACFPZN_03565</name>
</gene>
<dbReference type="SUPFAM" id="SSF56112">
    <property type="entry name" value="Protein kinase-like (PK-like)"/>
    <property type="match status" value="1"/>
</dbReference>
<evidence type="ECO:0000313" key="3">
    <source>
        <dbReference type="EMBL" id="MFC5744690.1"/>
    </source>
</evidence>
<keyword evidence="4" id="KW-1185">Reference proteome</keyword>
<dbReference type="InterPro" id="IPR051678">
    <property type="entry name" value="AGP_Transferase"/>
</dbReference>
<sequence>MNPTIDHDERMRVRALGFHTRRPVAHPKPPAEHTADRSAVADRVRGLEFDAPVAWVRPCVSRRPVALVGLADGRHIVLKWPDEDLDRTGDREAEILDLLHTTPLAAATRRALPSPVPLGAPGRVRAYDAVHPALSLRDLLGAGMLGPGQIDALATALAGLHDAPWPAEVFADPDMRMTVPAPRTTLLTVEEYSRGVGAEFDVWIRAMQRLSDCFAELHRNWDARSLVHFDLRDDNVLFGSGGSVRIIDWEFAAVGDPRYDVGYLVAQFIVHALRSSPGTRPALPAGAIRTADHFTAAYFARTPGGRDAVRAVVRYAGLVLLQHAGARLELFGSLGRTGHLCLLLAEGLLRRPETLAGRLSTGCAP</sequence>
<evidence type="ECO:0000313" key="4">
    <source>
        <dbReference type="Proteomes" id="UP001596074"/>
    </source>
</evidence>
<dbReference type="InterPro" id="IPR002575">
    <property type="entry name" value="Aminoglycoside_PTrfase"/>
</dbReference>
<dbReference type="Proteomes" id="UP001596074">
    <property type="component" value="Unassembled WGS sequence"/>
</dbReference>
<feature type="region of interest" description="Disordered" evidence="1">
    <location>
        <begin position="19"/>
        <end position="38"/>
    </location>
</feature>